<gene>
    <name evidence="2" type="ORF">DFH05DRAFT_754958</name>
</gene>
<organism evidence="2 3">
    <name type="scientific">Lentinula detonsa</name>
    <dbReference type="NCBI Taxonomy" id="2804962"/>
    <lineage>
        <taxon>Eukaryota</taxon>
        <taxon>Fungi</taxon>
        <taxon>Dikarya</taxon>
        <taxon>Basidiomycota</taxon>
        <taxon>Agaricomycotina</taxon>
        <taxon>Agaricomycetes</taxon>
        <taxon>Agaricomycetidae</taxon>
        <taxon>Agaricales</taxon>
        <taxon>Marasmiineae</taxon>
        <taxon>Omphalotaceae</taxon>
        <taxon>Lentinula</taxon>
    </lineage>
</organism>
<evidence type="ECO:0008006" key="4">
    <source>
        <dbReference type="Google" id="ProtNLM"/>
    </source>
</evidence>
<reference evidence="2 3" key="1">
    <citation type="journal article" date="2023" name="Proc. Natl. Acad. Sci. U.S.A.">
        <title>A global phylogenomic analysis of the shiitake genus Lentinula.</title>
        <authorList>
            <person name="Sierra-Patev S."/>
            <person name="Min B."/>
            <person name="Naranjo-Ortiz M."/>
            <person name="Looney B."/>
            <person name="Konkel Z."/>
            <person name="Slot J.C."/>
            <person name="Sakamoto Y."/>
            <person name="Steenwyk J.L."/>
            <person name="Rokas A."/>
            <person name="Carro J."/>
            <person name="Camarero S."/>
            <person name="Ferreira P."/>
            <person name="Molpeceres G."/>
            <person name="Ruiz-Duenas F.J."/>
            <person name="Serrano A."/>
            <person name="Henrissat B."/>
            <person name="Drula E."/>
            <person name="Hughes K.W."/>
            <person name="Mata J.L."/>
            <person name="Ishikawa N.K."/>
            <person name="Vargas-Isla R."/>
            <person name="Ushijima S."/>
            <person name="Smith C.A."/>
            <person name="Donoghue J."/>
            <person name="Ahrendt S."/>
            <person name="Andreopoulos W."/>
            <person name="He G."/>
            <person name="LaButti K."/>
            <person name="Lipzen A."/>
            <person name="Ng V."/>
            <person name="Riley R."/>
            <person name="Sandor L."/>
            <person name="Barry K."/>
            <person name="Martinez A.T."/>
            <person name="Xiao Y."/>
            <person name="Gibbons J.G."/>
            <person name="Terashima K."/>
            <person name="Grigoriev I.V."/>
            <person name="Hibbett D."/>
        </authorList>
    </citation>
    <scope>NUCLEOTIDE SEQUENCE [LARGE SCALE GENOMIC DNA]</scope>
    <source>
        <strain evidence="2 3">TFB7810</strain>
    </source>
</reference>
<evidence type="ECO:0000256" key="1">
    <source>
        <dbReference type="SAM" id="SignalP"/>
    </source>
</evidence>
<keyword evidence="3" id="KW-1185">Reference proteome</keyword>
<sequence length="78" mass="9268">MAPTLFDRRLLLLIASLDSCWTAREKKRKKKKKRYLYMFRISNNELQVLPCTRPGSNFHFMLMLKPFPPLSRFCCASI</sequence>
<feature type="signal peptide" evidence="1">
    <location>
        <begin position="1"/>
        <end position="22"/>
    </location>
</feature>
<accession>A0A9W8NPZ2</accession>
<dbReference type="EMBL" id="JANVFU010000024">
    <property type="protein sequence ID" value="KAJ3738671.1"/>
    <property type="molecule type" value="Genomic_DNA"/>
</dbReference>
<comment type="caution">
    <text evidence="2">The sequence shown here is derived from an EMBL/GenBank/DDBJ whole genome shotgun (WGS) entry which is preliminary data.</text>
</comment>
<dbReference type="AlphaFoldDB" id="A0A9W8NPZ2"/>
<evidence type="ECO:0000313" key="2">
    <source>
        <dbReference type="EMBL" id="KAJ3738671.1"/>
    </source>
</evidence>
<feature type="chain" id="PRO_5040894711" description="Secreted protein" evidence="1">
    <location>
        <begin position="23"/>
        <end position="78"/>
    </location>
</feature>
<keyword evidence="1" id="KW-0732">Signal</keyword>
<name>A0A9W8NPZ2_9AGAR</name>
<protein>
    <recommendedName>
        <fullName evidence="4">Secreted protein</fullName>
    </recommendedName>
</protein>
<evidence type="ECO:0000313" key="3">
    <source>
        <dbReference type="Proteomes" id="UP001142393"/>
    </source>
</evidence>
<dbReference type="Proteomes" id="UP001142393">
    <property type="component" value="Unassembled WGS sequence"/>
</dbReference>
<proteinExistence type="predicted"/>